<dbReference type="RefSeq" id="WP_069314434.1">
    <property type="nucleotide sequence ID" value="NZ_MDTU01000006.1"/>
</dbReference>
<protein>
    <recommendedName>
        <fullName evidence="3">DUF4398 domain-containing protein</fullName>
    </recommendedName>
</protein>
<sequence>MIVSLTCNSVYYPSFDTENPPVKVPEPIILAAVKVKLCDQIDLASIAARSNIVDDGSDPEVSRQRYQEAVNYLQTATPNDQDYPFLYIEAGRLDENIEQFATEVITQYEAEQVALAKIESDRAFGKKQVSAAKDQQSAIFAETQAKTQIDEVVNDYKTDTD</sequence>
<accession>A0ABX2ZX09</accession>
<comment type="caution">
    <text evidence="1">The sequence shown here is derived from an EMBL/GenBank/DDBJ whole genome shotgun (WGS) entry which is preliminary data.</text>
</comment>
<gene>
    <name evidence="1" type="ORF">BGC07_17970</name>
</gene>
<name>A0ABX2ZX09_9GAMM</name>
<dbReference type="Proteomes" id="UP000094329">
    <property type="component" value="Unassembled WGS sequence"/>
</dbReference>
<dbReference type="EMBL" id="MDTU01000006">
    <property type="protein sequence ID" value="ODN41161.1"/>
    <property type="molecule type" value="Genomic_DNA"/>
</dbReference>
<proteinExistence type="predicted"/>
<keyword evidence="2" id="KW-1185">Reference proteome</keyword>
<evidence type="ECO:0000313" key="1">
    <source>
        <dbReference type="EMBL" id="ODN41161.1"/>
    </source>
</evidence>
<evidence type="ECO:0008006" key="3">
    <source>
        <dbReference type="Google" id="ProtNLM"/>
    </source>
</evidence>
<organism evidence="1 2">
    <name type="scientific">Piscirickettsia litoralis</name>
    <dbReference type="NCBI Taxonomy" id="1891921"/>
    <lineage>
        <taxon>Bacteria</taxon>
        <taxon>Pseudomonadati</taxon>
        <taxon>Pseudomonadota</taxon>
        <taxon>Gammaproteobacteria</taxon>
        <taxon>Thiotrichales</taxon>
        <taxon>Piscirickettsiaceae</taxon>
        <taxon>Piscirickettsia</taxon>
    </lineage>
</organism>
<evidence type="ECO:0000313" key="2">
    <source>
        <dbReference type="Proteomes" id="UP000094329"/>
    </source>
</evidence>
<reference evidence="1 2" key="1">
    <citation type="submission" date="2016-08" db="EMBL/GenBank/DDBJ databases">
        <title>Draft genome sequence of Candidatus Piscirickettsia litoralis, from seawater.</title>
        <authorList>
            <person name="Wan X."/>
            <person name="Lee A.J."/>
            <person name="Hou S."/>
            <person name="Donachie S.P."/>
        </authorList>
    </citation>
    <scope>NUCLEOTIDE SEQUENCE [LARGE SCALE GENOMIC DNA]</scope>
    <source>
        <strain evidence="1 2">Y2</strain>
    </source>
</reference>